<dbReference type="AlphaFoldDB" id="A0A4R5KTR2"/>
<protein>
    <submittedName>
        <fullName evidence="2">Uncharacterized protein</fullName>
    </submittedName>
</protein>
<reference evidence="2 3" key="1">
    <citation type="submission" date="2019-03" db="EMBL/GenBank/DDBJ databases">
        <title>Whole genome sequence of Arthrobacter sp JH1-1.</title>
        <authorList>
            <person name="Trinh H.N."/>
        </authorList>
    </citation>
    <scope>NUCLEOTIDE SEQUENCE [LARGE SCALE GENOMIC DNA]</scope>
    <source>
        <strain evidence="2 3">JH1-1</strain>
    </source>
</reference>
<keyword evidence="3" id="KW-1185">Reference proteome</keyword>
<proteinExistence type="predicted"/>
<comment type="caution">
    <text evidence="2">The sequence shown here is derived from an EMBL/GenBank/DDBJ whole genome shotgun (WGS) entry which is preliminary data.</text>
</comment>
<dbReference type="EMBL" id="SMRU01000005">
    <property type="protein sequence ID" value="TDF99076.1"/>
    <property type="molecule type" value="Genomic_DNA"/>
</dbReference>
<organism evidence="2 3">
    <name type="scientific">Arthrobacter terricola</name>
    <dbReference type="NCBI Taxonomy" id="2547396"/>
    <lineage>
        <taxon>Bacteria</taxon>
        <taxon>Bacillati</taxon>
        <taxon>Actinomycetota</taxon>
        <taxon>Actinomycetes</taxon>
        <taxon>Micrococcales</taxon>
        <taxon>Micrococcaceae</taxon>
        <taxon>Arthrobacter</taxon>
    </lineage>
</organism>
<evidence type="ECO:0000313" key="2">
    <source>
        <dbReference type="EMBL" id="TDF99076.1"/>
    </source>
</evidence>
<dbReference type="OrthoDB" id="4946893at2"/>
<keyword evidence="1" id="KW-0812">Transmembrane</keyword>
<feature type="transmembrane region" description="Helical" evidence="1">
    <location>
        <begin position="18"/>
        <end position="38"/>
    </location>
</feature>
<evidence type="ECO:0000256" key="1">
    <source>
        <dbReference type="SAM" id="Phobius"/>
    </source>
</evidence>
<name>A0A4R5KTR2_9MICC</name>
<keyword evidence="1" id="KW-0472">Membrane</keyword>
<accession>A0A4R5KTR2</accession>
<keyword evidence="1" id="KW-1133">Transmembrane helix</keyword>
<sequence>MGGILTGASAENPSIPGAWTVSIHAVTGLLIIFSAYWLMLRARRLDRTGSAVMARTQEPLAASS</sequence>
<dbReference type="Proteomes" id="UP000295511">
    <property type="component" value="Unassembled WGS sequence"/>
</dbReference>
<evidence type="ECO:0000313" key="3">
    <source>
        <dbReference type="Proteomes" id="UP000295511"/>
    </source>
</evidence>
<gene>
    <name evidence="2" type="ORF">E1809_05740</name>
</gene>